<dbReference type="Pfam" id="PF00071">
    <property type="entry name" value="Ras"/>
    <property type="match status" value="1"/>
</dbReference>
<dbReference type="RefSeq" id="XP_012895573.1">
    <property type="nucleotide sequence ID" value="XM_013040119.1"/>
</dbReference>
<dbReference type="SUPFAM" id="SSF52540">
    <property type="entry name" value="P-loop containing nucleoside triphosphate hydrolases"/>
    <property type="match status" value="1"/>
</dbReference>
<dbReference type="Gene3D" id="3.40.50.300">
    <property type="entry name" value="P-loop containing nucleotide triphosphate hydrolases"/>
    <property type="match status" value="1"/>
</dbReference>
<dbReference type="SMART" id="SM00175">
    <property type="entry name" value="RAB"/>
    <property type="match status" value="1"/>
</dbReference>
<dbReference type="GO" id="GO:0005525">
    <property type="term" value="F:GTP binding"/>
    <property type="evidence" value="ECO:0007669"/>
    <property type="project" value="InterPro"/>
</dbReference>
<dbReference type="Proteomes" id="UP000008312">
    <property type="component" value="Unassembled WGS sequence"/>
</dbReference>
<accession>D8M0D6</accession>
<dbReference type="InParanoid" id="D8M0D6"/>
<gene>
    <name evidence="2" type="ORF">GSBLH_T00006309001</name>
</gene>
<dbReference type="SMART" id="SM00174">
    <property type="entry name" value="RHO"/>
    <property type="match status" value="1"/>
</dbReference>
<evidence type="ECO:0000256" key="1">
    <source>
        <dbReference type="ARBA" id="ARBA00006270"/>
    </source>
</evidence>
<dbReference type="NCBIfam" id="TIGR00231">
    <property type="entry name" value="small_GTP"/>
    <property type="match status" value="1"/>
</dbReference>
<dbReference type="InterPro" id="IPR005225">
    <property type="entry name" value="Small_GTP-bd"/>
</dbReference>
<sequence length="176" mass="19746">MDDYDYLFKMVIVGDSGVGKTNLFQEDTSATIGVDFYSKSVQRGNKIIKTQLWDTAGQERYRAMAAAYYRGSTGAIIVFDVTHRQSFNNLQQWINEIGSYSSSDMPILIIGNKCDLASVRTVSSEEAQAFAEQHNMGYIETSALTADNVNKAFDTIIDTKTQSFMNRLQKVFCKVI</sequence>
<dbReference type="GO" id="GO:0003924">
    <property type="term" value="F:GTPase activity"/>
    <property type="evidence" value="ECO:0007669"/>
    <property type="project" value="InterPro"/>
</dbReference>
<protein>
    <submittedName>
        <fullName evidence="2">Uncharacterized protein</fullName>
    </submittedName>
</protein>
<evidence type="ECO:0000313" key="2">
    <source>
        <dbReference type="EMBL" id="CBK21525.2"/>
    </source>
</evidence>
<dbReference type="InterPro" id="IPR050209">
    <property type="entry name" value="Rab_GTPases_membrane_traffic"/>
</dbReference>
<keyword evidence="3" id="KW-1185">Reference proteome</keyword>
<dbReference type="InterPro" id="IPR027417">
    <property type="entry name" value="P-loop_NTPase"/>
</dbReference>
<dbReference type="AlphaFoldDB" id="D8M0D6"/>
<dbReference type="InterPro" id="IPR001806">
    <property type="entry name" value="Small_GTPase"/>
</dbReference>
<reference evidence="2" key="1">
    <citation type="submission" date="2010-02" db="EMBL/GenBank/DDBJ databases">
        <title>Sequencing and annotation of the Blastocystis hominis genome.</title>
        <authorList>
            <person name="Wincker P."/>
        </authorList>
    </citation>
    <scope>NUCLEOTIDE SEQUENCE</scope>
    <source>
        <strain evidence="2">Singapore isolate B</strain>
    </source>
</reference>
<dbReference type="GeneID" id="24922434"/>
<dbReference type="OrthoDB" id="9989112at2759"/>
<dbReference type="EMBL" id="FN668643">
    <property type="protein sequence ID" value="CBK21525.2"/>
    <property type="molecule type" value="Genomic_DNA"/>
</dbReference>
<dbReference type="PROSITE" id="PS51421">
    <property type="entry name" value="RAS"/>
    <property type="match status" value="1"/>
</dbReference>
<dbReference type="SMART" id="SM00173">
    <property type="entry name" value="RAS"/>
    <property type="match status" value="1"/>
</dbReference>
<name>D8M0D6_BLAHO</name>
<dbReference type="OMA" id="KPKFLMS"/>
<dbReference type="PROSITE" id="PS51419">
    <property type="entry name" value="RAB"/>
    <property type="match status" value="1"/>
</dbReference>
<dbReference type="PRINTS" id="PR00449">
    <property type="entry name" value="RASTRNSFRMNG"/>
</dbReference>
<proteinExistence type="inferred from homology"/>
<dbReference type="FunFam" id="3.40.50.300:FF:002456">
    <property type="entry name" value="Small GTP-binding protein, putative"/>
    <property type="match status" value="1"/>
</dbReference>
<organism evidence="2">
    <name type="scientific">Blastocystis hominis</name>
    <dbReference type="NCBI Taxonomy" id="12968"/>
    <lineage>
        <taxon>Eukaryota</taxon>
        <taxon>Sar</taxon>
        <taxon>Stramenopiles</taxon>
        <taxon>Bigyra</taxon>
        <taxon>Opalozoa</taxon>
        <taxon>Opalinata</taxon>
        <taxon>Blastocystidae</taxon>
        <taxon>Blastocystis</taxon>
    </lineage>
</organism>
<dbReference type="PANTHER" id="PTHR47979">
    <property type="entry name" value="DRAB11-RELATED"/>
    <property type="match status" value="1"/>
</dbReference>
<dbReference type="SMART" id="SM00176">
    <property type="entry name" value="RAN"/>
    <property type="match status" value="1"/>
</dbReference>
<evidence type="ECO:0000313" key="3">
    <source>
        <dbReference type="Proteomes" id="UP000008312"/>
    </source>
</evidence>
<comment type="similarity">
    <text evidence="1">Belongs to the small GTPase superfamily. Rab family.</text>
</comment>